<keyword evidence="3" id="KW-1185">Reference proteome</keyword>
<dbReference type="RefSeq" id="WP_344911433.1">
    <property type="nucleotide sequence ID" value="NZ_BAAAYO010000010.1"/>
</dbReference>
<name>A0ABV5VVX9_9BACL</name>
<dbReference type="Proteomes" id="UP001589619">
    <property type="component" value="Unassembled WGS sequence"/>
</dbReference>
<dbReference type="Gene3D" id="3.20.20.80">
    <property type="entry name" value="Glycosidases"/>
    <property type="match status" value="1"/>
</dbReference>
<organism evidence="2 3">
    <name type="scientific">Paenibacillus hodogayensis</name>
    <dbReference type="NCBI Taxonomy" id="279208"/>
    <lineage>
        <taxon>Bacteria</taxon>
        <taxon>Bacillati</taxon>
        <taxon>Bacillota</taxon>
        <taxon>Bacilli</taxon>
        <taxon>Bacillales</taxon>
        <taxon>Paenibacillaceae</taxon>
        <taxon>Paenibacillus</taxon>
    </lineage>
</organism>
<feature type="domain" description="Carbohydrate-binding" evidence="1">
    <location>
        <begin position="821"/>
        <end position="1011"/>
    </location>
</feature>
<dbReference type="EMBL" id="JBHMAG010000009">
    <property type="protein sequence ID" value="MFB9752383.1"/>
    <property type="molecule type" value="Genomic_DNA"/>
</dbReference>
<sequence>MYSRPIVQLLVWMLIIGLLLPSFPNEVKADTFGGIVPATASIPSDTGNNTVPHTVYRQEPLQESGVSPLSAFALNGTEPGLIDNLDHFQYLFARSSNIVIDTSNPQNFGGDTRRLTRNSTATGSFTYKTDYDLASFTVSAYFWIGTEVKDLQFLASSDGVTYHPVTAQAYTSGPVVSSWQMYVYEAFALPQGTRYLKIQLEGADKSWTPQVSQTILNLNTASVAASIPSGTAVDGQTALHLSSNTVGAQIYYKQNTDTAYRLYVGAIPITTQTVIDTYAQKEGRAPSFVKTLRYHSKADWQIDRYGQVIHAYFPTKVTDDTQLQQDALDDPAYYNSLAIPSNRDAYGGLQGSAQQYGLSGKGYFSIQQVGGRPVMVTPSGNVFFSLGVNAISTNETYTKTDGREKIFEWIPGKTGPFATAFRPGSTDFSSYIANRIRKFDTPYNEEAFVKEGMKRIKGWGFNTVGAWSGNYATGEAEPHVKMLPTSNMPWAQVDGLHYFDIFADNAAQNIDEAFARYLPTYRDDPALIGYFMDNEIHFHKIGTVIPKAKASKVASKRRFVDLLKERYNDNIGAFNSSWGTSYGGFGELYETALTVVTPQAQDDLYAFIRIYAEKLYGTIADAFRRYDPNHLFLGDRWLNQAAQNTRLRDLLSEVAGEYFDVISYNYYAKDLAVSQLQAIHEKSGNKPIMITEFNFGTTEQGLNSGVIKTETQEERQLRYRNYVELAASLGYIVGTHWFNYLDQPATGRWWEGLTGERYNTGLINVADRPYKGFLQGVKQSNDDIYRVLLGERAPFQHSFNEMVRPANRTTEIAYTLQPIAINGIRDDAYDSSRQIWLQMDDRITGTGGMFMKAGFSFAWDPSNLYVFAEVTDPTPMMNSFKNANVWKGDAIELFVGSEAPEQKEGLLVSDRQLIMSAANDGGYYWQWFNTSGQHAIDMAVRKHPAGDGYSLEAAIPWVALHTTAEEGRRLRFDFGFDDSEDGIVRKRQWLWNGLDGNASNRGNWGEATLIGGPPANPAPGVPGTPVLAHDNGHDNGIMDGNYTVSMNMWWGYNGSTYKLYENDTLIDTQLLTDLSPAAQTSATTIKNRKNGTYRYTAELTNAHGTTRSQTLTVQVTQAAPAKPVISHNNWAGDGSFNISMNMWWGTNGSQYRLYENGTLVDTQTLAALTPNAQTAVTAITGNPPGDYEYRAELINDAGSAFSDIVVVRVTRP</sequence>
<dbReference type="Gene3D" id="2.60.40.10">
    <property type="entry name" value="Immunoglobulins"/>
    <property type="match status" value="2"/>
</dbReference>
<evidence type="ECO:0000313" key="2">
    <source>
        <dbReference type="EMBL" id="MFB9752383.1"/>
    </source>
</evidence>
<dbReference type="Pfam" id="PF06452">
    <property type="entry name" value="CBM9_1"/>
    <property type="match status" value="1"/>
</dbReference>
<comment type="caution">
    <text evidence="2">The sequence shown here is derived from an EMBL/GenBank/DDBJ whole genome shotgun (WGS) entry which is preliminary data.</text>
</comment>
<dbReference type="InterPro" id="IPR010502">
    <property type="entry name" value="Carb-bd_dom_fam9"/>
</dbReference>
<evidence type="ECO:0000313" key="3">
    <source>
        <dbReference type="Proteomes" id="UP001589619"/>
    </source>
</evidence>
<gene>
    <name evidence="2" type="ORF">ACFFNY_12525</name>
</gene>
<dbReference type="Gene3D" id="2.60.40.1190">
    <property type="match status" value="1"/>
</dbReference>
<dbReference type="InterPro" id="IPR014756">
    <property type="entry name" value="Ig_E-set"/>
</dbReference>
<evidence type="ECO:0000259" key="1">
    <source>
        <dbReference type="Pfam" id="PF06452"/>
    </source>
</evidence>
<dbReference type="SUPFAM" id="SSF51445">
    <property type="entry name" value="(Trans)glycosidases"/>
    <property type="match status" value="1"/>
</dbReference>
<proteinExistence type="predicted"/>
<accession>A0ABV5VVX9</accession>
<dbReference type="SUPFAM" id="SSF81296">
    <property type="entry name" value="E set domains"/>
    <property type="match status" value="2"/>
</dbReference>
<reference evidence="2 3" key="1">
    <citation type="submission" date="2024-09" db="EMBL/GenBank/DDBJ databases">
        <authorList>
            <person name="Sun Q."/>
            <person name="Mori K."/>
        </authorList>
    </citation>
    <scope>NUCLEOTIDE SEQUENCE [LARGE SCALE GENOMIC DNA]</scope>
    <source>
        <strain evidence="2 3">JCM 12520</strain>
    </source>
</reference>
<dbReference type="InterPro" id="IPR017853">
    <property type="entry name" value="GH"/>
</dbReference>
<protein>
    <submittedName>
        <fullName evidence="2">Sugar-binding protein</fullName>
    </submittedName>
</protein>
<dbReference type="SUPFAM" id="SSF49344">
    <property type="entry name" value="CBD9-like"/>
    <property type="match status" value="1"/>
</dbReference>
<dbReference type="InterPro" id="IPR013783">
    <property type="entry name" value="Ig-like_fold"/>
</dbReference>